<sequence>MNPFQKLPNEIIDAIFTNMHPANVWRFQQSAKSSERALDPHLRTRRYALDQLIEFGCKYGNNRAVRKALSLGADVSVMTVFGFGGYLQKSTILSASLHLDTVTLLFDLGARLDISPDRNCHGLQKYNTAEFFKLCSDRGARDQFDDFQSCIDRSLLENLPYIGESHDDAIDKVSMLMELGANPTKCMDEYFDRTAVSKLIADMEGEHYKRTEVSKLVTDTEGSYSTSWGFPVLELLLSSEQLDLNSPSLWLTEDFLKNTEMPPSQVQSPIAAAVRHMAVTGSTQIMDMLLEAGAKLNLPVHASLQPLLVYADATGNPDGPGYDYLCSHGATFEQTWHPEDFVEDYDSRPIFLLCSVWNRPPFILDVGNLGVITLFIERGAVKDVEIRFIKNSLRPMMGMDHEGAIPFNVIARYHFLLKLVLRDANISPSMSDEMNDLLREIVAETTVETTELGLSLDFSNIVDPVAVALLLERGAKLNAAVHGSWTTQDVRHDVASKLEKQPYFIVCNI</sequence>
<dbReference type="Proteomes" id="UP000253153">
    <property type="component" value="Unassembled WGS sequence"/>
</dbReference>
<keyword evidence="2" id="KW-1185">Reference proteome</keyword>
<dbReference type="OrthoDB" id="4508560at2759"/>
<accession>A0A366RWE6</accession>
<evidence type="ECO:0000313" key="2">
    <source>
        <dbReference type="Proteomes" id="UP000253153"/>
    </source>
</evidence>
<protein>
    <submittedName>
        <fullName evidence="1">Uncharacterized protein</fullName>
    </submittedName>
</protein>
<comment type="caution">
    <text evidence="1">The sequence shown here is derived from an EMBL/GenBank/DDBJ whole genome shotgun (WGS) entry which is preliminary data.</text>
</comment>
<dbReference type="AlphaFoldDB" id="A0A366RWE6"/>
<name>A0A366RWE6_9HYPO</name>
<proteinExistence type="predicted"/>
<dbReference type="InterPro" id="IPR036770">
    <property type="entry name" value="Ankyrin_rpt-contain_sf"/>
</dbReference>
<evidence type="ECO:0000313" key="1">
    <source>
        <dbReference type="EMBL" id="RBR21403.1"/>
    </source>
</evidence>
<dbReference type="EMBL" id="QKXC01000101">
    <property type="protein sequence ID" value="RBR21403.1"/>
    <property type="molecule type" value="Genomic_DNA"/>
</dbReference>
<dbReference type="Gene3D" id="1.25.40.20">
    <property type="entry name" value="Ankyrin repeat-containing domain"/>
    <property type="match status" value="1"/>
</dbReference>
<gene>
    <name evidence="1" type="ORF">FIESC28_04940</name>
</gene>
<organism evidence="1 2">
    <name type="scientific">Fusarium coffeatum</name>
    <dbReference type="NCBI Taxonomy" id="231269"/>
    <lineage>
        <taxon>Eukaryota</taxon>
        <taxon>Fungi</taxon>
        <taxon>Dikarya</taxon>
        <taxon>Ascomycota</taxon>
        <taxon>Pezizomycotina</taxon>
        <taxon>Sordariomycetes</taxon>
        <taxon>Hypocreomycetidae</taxon>
        <taxon>Hypocreales</taxon>
        <taxon>Nectriaceae</taxon>
        <taxon>Fusarium</taxon>
        <taxon>Fusarium incarnatum-equiseti species complex</taxon>
    </lineage>
</organism>
<reference evidence="1 2" key="1">
    <citation type="submission" date="2018-06" db="EMBL/GenBank/DDBJ databases">
        <title>Fusarium incarnatum-equiseti species complex species 28.</title>
        <authorList>
            <person name="Gardiner D.M."/>
        </authorList>
    </citation>
    <scope>NUCLEOTIDE SEQUENCE [LARGE SCALE GENOMIC DNA]</scope>
    <source>
        <strain evidence="1 2">FIESC_28</strain>
    </source>
</reference>
<dbReference type="SUPFAM" id="SSF48403">
    <property type="entry name" value="Ankyrin repeat"/>
    <property type="match status" value="1"/>
</dbReference>
<dbReference type="RefSeq" id="XP_031016852.1">
    <property type="nucleotide sequence ID" value="XM_031159087.1"/>
</dbReference>
<dbReference type="GeneID" id="41994383"/>